<dbReference type="AlphaFoldDB" id="A0A1N6DGW7"/>
<name>A0A1N6DGW7_9BACT</name>
<gene>
    <name evidence="1" type="ORF">SAMN05444394_0893</name>
</gene>
<proteinExistence type="predicted"/>
<protein>
    <submittedName>
        <fullName evidence="1">Uncharacterized protein</fullName>
    </submittedName>
</protein>
<evidence type="ECO:0000313" key="2">
    <source>
        <dbReference type="Proteomes" id="UP000185221"/>
    </source>
</evidence>
<organism evidence="1 2">
    <name type="scientific">Algoriphagus halophilus</name>
    <dbReference type="NCBI Taxonomy" id="226505"/>
    <lineage>
        <taxon>Bacteria</taxon>
        <taxon>Pseudomonadati</taxon>
        <taxon>Bacteroidota</taxon>
        <taxon>Cytophagia</taxon>
        <taxon>Cytophagales</taxon>
        <taxon>Cyclobacteriaceae</taxon>
        <taxon>Algoriphagus</taxon>
    </lineage>
</organism>
<dbReference type="STRING" id="226505.SAMN05444394_0893"/>
<dbReference type="OrthoDB" id="665647at2"/>
<dbReference type="EMBL" id="FSRC01000001">
    <property type="protein sequence ID" value="SIN70035.1"/>
    <property type="molecule type" value="Genomic_DNA"/>
</dbReference>
<evidence type="ECO:0000313" key="1">
    <source>
        <dbReference type="EMBL" id="SIN70035.1"/>
    </source>
</evidence>
<dbReference type="Pfam" id="PF24716">
    <property type="entry name" value="WapI"/>
    <property type="match status" value="1"/>
</dbReference>
<dbReference type="RefSeq" id="WP_074223605.1">
    <property type="nucleotide sequence ID" value="NZ_FSRC01000001.1"/>
</dbReference>
<reference evidence="2" key="1">
    <citation type="submission" date="2016-11" db="EMBL/GenBank/DDBJ databases">
        <authorList>
            <person name="Varghese N."/>
            <person name="Submissions S."/>
        </authorList>
    </citation>
    <scope>NUCLEOTIDE SEQUENCE [LARGE SCALE GENOMIC DNA]</scope>
    <source>
        <strain evidence="2">DSM 15292</strain>
    </source>
</reference>
<accession>A0A1N6DGW7</accession>
<keyword evidence="2" id="KW-1185">Reference proteome</keyword>
<dbReference type="InterPro" id="IPR056510">
    <property type="entry name" value="WapI"/>
</dbReference>
<dbReference type="Proteomes" id="UP000185221">
    <property type="component" value="Unassembled WGS sequence"/>
</dbReference>
<sequence length="153" mass="17461">MTDNETIYFELKDSGDFIRIELMNLNYPNAELDWDRNWIKSNVIVKAGGFSGQFECDLMTTDFERFKKSLSQLYDKLDGTASFNTMEGQVEIKIKGDGIGHFEADCSVMDDAGIGNKLDFEINFDQTIISEMVRQLNDITKTYPISGDLKIKK</sequence>